<name>A0A8S9ZT66_9BILA</name>
<keyword evidence="1" id="KW-0732">Signal</keyword>
<keyword evidence="3" id="KW-1185">Reference proteome</keyword>
<dbReference type="Proteomes" id="UP000605970">
    <property type="component" value="Unassembled WGS sequence"/>
</dbReference>
<feature type="signal peptide" evidence="1">
    <location>
        <begin position="1"/>
        <end position="17"/>
    </location>
</feature>
<evidence type="ECO:0000256" key="1">
    <source>
        <dbReference type="SAM" id="SignalP"/>
    </source>
</evidence>
<feature type="chain" id="PRO_5035816931" evidence="1">
    <location>
        <begin position="18"/>
        <end position="98"/>
    </location>
</feature>
<sequence length="98" mass="11064">MIFLFFILFIQNVLVLTDVSKNPVYLGKLQSNGKDCCIELCQSSCSGVCNKCGYLQFICNSVCNSTLCVFYCKQLYSLCENKCNKTCIVDTALRIRKC</sequence>
<dbReference type="AlphaFoldDB" id="A0A8S9ZT66"/>
<protein>
    <submittedName>
        <fullName evidence="2">Uncharacterized protein</fullName>
    </submittedName>
</protein>
<gene>
    <name evidence="2" type="ORF">Mgra_00004148</name>
</gene>
<accession>A0A8S9ZT66</accession>
<proteinExistence type="predicted"/>
<organism evidence="2 3">
    <name type="scientific">Meloidogyne graminicola</name>
    <dbReference type="NCBI Taxonomy" id="189291"/>
    <lineage>
        <taxon>Eukaryota</taxon>
        <taxon>Metazoa</taxon>
        <taxon>Ecdysozoa</taxon>
        <taxon>Nematoda</taxon>
        <taxon>Chromadorea</taxon>
        <taxon>Rhabditida</taxon>
        <taxon>Tylenchina</taxon>
        <taxon>Tylenchomorpha</taxon>
        <taxon>Tylenchoidea</taxon>
        <taxon>Meloidogynidae</taxon>
        <taxon>Meloidogyninae</taxon>
        <taxon>Meloidogyne</taxon>
    </lineage>
</organism>
<reference evidence="2" key="1">
    <citation type="journal article" date="2020" name="Ecol. Evol.">
        <title>Genome structure and content of the rice root-knot nematode (Meloidogyne graminicola).</title>
        <authorList>
            <person name="Phan N.T."/>
            <person name="Danchin E.G.J."/>
            <person name="Klopp C."/>
            <person name="Perfus-Barbeoch L."/>
            <person name="Kozlowski D.K."/>
            <person name="Koutsovoulos G.D."/>
            <person name="Lopez-Roques C."/>
            <person name="Bouchez O."/>
            <person name="Zahm M."/>
            <person name="Besnard G."/>
            <person name="Bellafiore S."/>
        </authorList>
    </citation>
    <scope>NUCLEOTIDE SEQUENCE</scope>
    <source>
        <strain evidence="2">VN-18</strain>
    </source>
</reference>
<comment type="caution">
    <text evidence="2">The sequence shown here is derived from an EMBL/GenBank/DDBJ whole genome shotgun (WGS) entry which is preliminary data.</text>
</comment>
<evidence type="ECO:0000313" key="3">
    <source>
        <dbReference type="Proteomes" id="UP000605970"/>
    </source>
</evidence>
<evidence type="ECO:0000313" key="2">
    <source>
        <dbReference type="EMBL" id="KAF7636366.1"/>
    </source>
</evidence>
<dbReference type="EMBL" id="JABEBT010000030">
    <property type="protein sequence ID" value="KAF7636366.1"/>
    <property type="molecule type" value="Genomic_DNA"/>
</dbReference>